<dbReference type="Pfam" id="PF07973">
    <property type="entry name" value="tRNA_SAD"/>
    <property type="match status" value="1"/>
</dbReference>
<dbReference type="GO" id="GO:0000049">
    <property type="term" value="F:tRNA binding"/>
    <property type="evidence" value="ECO:0007669"/>
    <property type="project" value="UniProtKB-KW"/>
</dbReference>
<dbReference type="EMBL" id="MHST01000021">
    <property type="protein sequence ID" value="OHA48383.1"/>
    <property type="molecule type" value="Genomic_DNA"/>
</dbReference>
<dbReference type="CDD" id="cd00673">
    <property type="entry name" value="AlaRS_core"/>
    <property type="match status" value="1"/>
</dbReference>
<dbReference type="InterPro" id="IPR012947">
    <property type="entry name" value="tRNA_SAD"/>
</dbReference>
<dbReference type="SMART" id="SM00863">
    <property type="entry name" value="tRNA_SAD"/>
    <property type="match status" value="1"/>
</dbReference>
<keyword evidence="6" id="KW-0067">ATP-binding</keyword>
<protein>
    <recommendedName>
        <fullName evidence="2">alanine--tRNA ligase</fullName>
        <ecNumber evidence="2">6.1.1.7</ecNumber>
    </recommendedName>
</protein>
<dbReference type="Pfam" id="PF01411">
    <property type="entry name" value="tRNA-synt_2c"/>
    <property type="match status" value="1"/>
</dbReference>
<keyword evidence="3" id="KW-0820">tRNA-binding</keyword>
<evidence type="ECO:0000313" key="12">
    <source>
        <dbReference type="Proteomes" id="UP000178690"/>
    </source>
</evidence>
<dbReference type="GO" id="GO:0005829">
    <property type="term" value="C:cytosol"/>
    <property type="evidence" value="ECO:0007669"/>
    <property type="project" value="TreeGrafter"/>
</dbReference>
<dbReference type="SUPFAM" id="SSF55681">
    <property type="entry name" value="Class II aaRS and biotin synthetases"/>
    <property type="match status" value="1"/>
</dbReference>
<evidence type="ECO:0000256" key="5">
    <source>
        <dbReference type="ARBA" id="ARBA00022741"/>
    </source>
</evidence>
<feature type="domain" description="Alanyl-transfer RNA synthetases family profile" evidence="10">
    <location>
        <begin position="2"/>
        <end position="630"/>
    </location>
</feature>
<dbReference type="InterPro" id="IPR018162">
    <property type="entry name" value="Ala-tRNA-ligase_IIc_anticod-bd"/>
</dbReference>
<dbReference type="PANTHER" id="PTHR11777:SF9">
    <property type="entry name" value="ALANINE--TRNA LIGASE, CYTOPLASMIC"/>
    <property type="match status" value="1"/>
</dbReference>
<dbReference type="InterPro" id="IPR050058">
    <property type="entry name" value="Ala-tRNA_ligase"/>
</dbReference>
<evidence type="ECO:0000259" key="10">
    <source>
        <dbReference type="PROSITE" id="PS50860"/>
    </source>
</evidence>
<proteinExistence type="inferred from homology"/>
<dbReference type="PANTHER" id="PTHR11777">
    <property type="entry name" value="ALANYL-TRNA SYNTHETASE"/>
    <property type="match status" value="1"/>
</dbReference>
<evidence type="ECO:0000256" key="8">
    <source>
        <dbReference type="ARBA" id="ARBA00022917"/>
    </source>
</evidence>
<dbReference type="InterPro" id="IPR018164">
    <property type="entry name" value="Ala-tRNA-synth_IIc_N"/>
</dbReference>
<dbReference type="InterPro" id="IPR018163">
    <property type="entry name" value="Thr/Ala-tRNA-synth_IIc_edit"/>
</dbReference>
<dbReference type="STRING" id="1802363.A2682_03050"/>
<dbReference type="SUPFAM" id="SSF55186">
    <property type="entry name" value="ThrRS/AlaRS common domain"/>
    <property type="match status" value="1"/>
</dbReference>
<dbReference type="GO" id="GO:0006419">
    <property type="term" value="P:alanyl-tRNA aminoacylation"/>
    <property type="evidence" value="ECO:0007669"/>
    <property type="project" value="InterPro"/>
</dbReference>
<evidence type="ECO:0000256" key="2">
    <source>
        <dbReference type="ARBA" id="ARBA00013168"/>
    </source>
</evidence>
<evidence type="ECO:0000256" key="6">
    <source>
        <dbReference type="ARBA" id="ARBA00022840"/>
    </source>
</evidence>
<sequence>MQGLDELRARFFRFFTERGHVVVPPSSLIPEDPSVLLTTAGMQQFKPYYLGERNPEKDIHASLGRPLGGARATSIQPCVRTSDIEEVGDPTHLTFFEMLGNFAFQGAYFKREAIAYAWEFLVEELEIPKERFWVTVFSGDATVPRDEESLLFWQELGIPEERIWALGREDNFWGPTGAEGPCGPTSEIVYDRTGVACSRGSDCAPDCSCGRFVELWNLVFNEYFCDTSGTLTKLSAKGVDTGMGFERLALVMFSAPDVFTTPFFSETLSWIVAQSPVFPEEARQELIHHRAAQAVEAAAVSGGEAAVRSARIVADHLRTSVFLLEAGVLPSNTDRGYILRRLIRRAVLHANILQLPVTWVEALLERTAAPYALSYPALAAAQKSTLAAFQEEAARFSRGLTRGLREMEKLVGERRKERKALSGADLFRLLETYGFPLEMSRELAREKGATVDEQDLEAVREQHRTRSRAGIERKFGGHGLLLNTGELKAANKEELGKATRLHTATHMLQAALRQILGLEVEQRGSDVTAERLRFDFSFPRKVTPDEVKAVENLVKEKIREDLPVERKEMPFRDAVASGALAFAKGAYPETVSVYRIPGFSAEVCGGPHVARTAEVGEFRIVKEEASAAGV</sequence>
<comment type="similarity">
    <text evidence="1">Belongs to the class-II aminoacyl-tRNA synthetase family.</text>
</comment>
<dbReference type="GO" id="GO:0002161">
    <property type="term" value="F:aminoacyl-tRNA deacylase activity"/>
    <property type="evidence" value="ECO:0007669"/>
    <property type="project" value="TreeGrafter"/>
</dbReference>
<keyword evidence="4" id="KW-0436">Ligase</keyword>
<accession>A0A1G2PJD9</accession>
<dbReference type="Gene3D" id="3.30.54.20">
    <property type="match status" value="1"/>
</dbReference>
<keyword evidence="8" id="KW-0648">Protein biosynthesis</keyword>
<feature type="non-terminal residue" evidence="11">
    <location>
        <position position="630"/>
    </location>
</feature>
<dbReference type="InterPro" id="IPR018165">
    <property type="entry name" value="Ala-tRNA-synth_IIc_core"/>
</dbReference>
<dbReference type="PROSITE" id="PS50860">
    <property type="entry name" value="AA_TRNA_LIGASE_II_ALA"/>
    <property type="match status" value="1"/>
</dbReference>
<organism evidence="11 12">
    <name type="scientific">Terrybacteria sp. (strain RIFCSPHIGHO2_01_FULL_58_15)</name>
    <dbReference type="NCBI Taxonomy" id="1802363"/>
    <lineage>
        <taxon>Bacteria</taxon>
        <taxon>Candidatus Terryibacteriota</taxon>
    </lineage>
</organism>
<dbReference type="Gene3D" id="3.30.980.10">
    <property type="entry name" value="Threonyl-trna Synthetase, Chain A, domain 2"/>
    <property type="match status" value="1"/>
</dbReference>
<keyword evidence="9" id="KW-0030">Aminoacyl-tRNA synthetase</keyword>
<evidence type="ECO:0000313" key="11">
    <source>
        <dbReference type="EMBL" id="OHA48383.1"/>
    </source>
</evidence>
<dbReference type="GO" id="GO:0005524">
    <property type="term" value="F:ATP binding"/>
    <property type="evidence" value="ECO:0007669"/>
    <property type="project" value="UniProtKB-KW"/>
</dbReference>
<keyword evidence="7" id="KW-0694">RNA-binding</keyword>
<dbReference type="Gene3D" id="3.30.930.10">
    <property type="entry name" value="Bira Bifunctional Protein, Domain 2"/>
    <property type="match status" value="1"/>
</dbReference>
<dbReference type="GO" id="GO:0004813">
    <property type="term" value="F:alanine-tRNA ligase activity"/>
    <property type="evidence" value="ECO:0007669"/>
    <property type="project" value="UniProtKB-EC"/>
</dbReference>
<dbReference type="SUPFAM" id="SSF101353">
    <property type="entry name" value="Putative anticodon-binding domain of alanyl-tRNA synthetase (AlaRS)"/>
    <property type="match status" value="1"/>
</dbReference>
<dbReference type="Proteomes" id="UP000178690">
    <property type="component" value="Unassembled WGS sequence"/>
</dbReference>
<name>A0A1G2PJD9_TERXR</name>
<evidence type="ECO:0000256" key="7">
    <source>
        <dbReference type="ARBA" id="ARBA00022884"/>
    </source>
</evidence>
<dbReference type="InterPro" id="IPR002318">
    <property type="entry name" value="Ala-tRNA-lgiase_IIc"/>
</dbReference>
<evidence type="ECO:0000256" key="1">
    <source>
        <dbReference type="ARBA" id="ARBA00008226"/>
    </source>
</evidence>
<dbReference type="EC" id="6.1.1.7" evidence="2"/>
<dbReference type="InterPro" id="IPR045864">
    <property type="entry name" value="aa-tRNA-synth_II/BPL/LPL"/>
</dbReference>
<dbReference type="NCBIfam" id="NF002436">
    <property type="entry name" value="PRK01584.1"/>
    <property type="match status" value="1"/>
</dbReference>
<evidence type="ECO:0000256" key="3">
    <source>
        <dbReference type="ARBA" id="ARBA00022555"/>
    </source>
</evidence>
<dbReference type="PRINTS" id="PR00980">
    <property type="entry name" value="TRNASYNTHALA"/>
</dbReference>
<comment type="caution">
    <text evidence="11">The sequence shown here is derived from an EMBL/GenBank/DDBJ whole genome shotgun (WGS) entry which is preliminary data.</text>
</comment>
<reference evidence="11 12" key="1">
    <citation type="journal article" date="2016" name="Nat. Commun.">
        <title>Thousands of microbial genomes shed light on interconnected biogeochemical processes in an aquifer system.</title>
        <authorList>
            <person name="Anantharaman K."/>
            <person name="Brown C.T."/>
            <person name="Hug L.A."/>
            <person name="Sharon I."/>
            <person name="Castelle C.J."/>
            <person name="Probst A.J."/>
            <person name="Thomas B.C."/>
            <person name="Singh A."/>
            <person name="Wilkins M.J."/>
            <person name="Karaoz U."/>
            <person name="Brodie E.L."/>
            <person name="Williams K.H."/>
            <person name="Hubbard S.S."/>
            <person name="Banfield J.F."/>
        </authorList>
    </citation>
    <scope>NUCLEOTIDE SEQUENCE [LARGE SCALE GENOMIC DNA]</scope>
    <source>
        <strain evidence="12">RIFCSPHIGHO2_01_FULL_58_15</strain>
    </source>
</reference>
<gene>
    <name evidence="11" type="ORF">A2682_03050</name>
</gene>
<dbReference type="FunFam" id="3.30.980.10:FF:000004">
    <property type="entry name" value="Alanine--tRNA ligase, cytoplasmic"/>
    <property type="match status" value="1"/>
</dbReference>
<keyword evidence="5" id="KW-0547">Nucleotide-binding</keyword>
<dbReference type="AlphaFoldDB" id="A0A1G2PJD9"/>
<evidence type="ECO:0000256" key="4">
    <source>
        <dbReference type="ARBA" id="ARBA00022598"/>
    </source>
</evidence>
<evidence type="ECO:0000256" key="9">
    <source>
        <dbReference type="ARBA" id="ARBA00023146"/>
    </source>
</evidence>